<dbReference type="Proteomes" id="UP000324767">
    <property type="component" value="Unassembled WGS sequence"/>
</dbReference>
<dbReference type="GO" id="GO:0005664">
    <property type="term" value="C:nuclear origin of replication recognition complex"/>
    <property type="evidence" value="ECO:0007669"/>
    <property type="project" value="InterPro"/>
</dbReference>
<comment type="caution">
    <text evidence="8">The sequence shown here is derived from an EMBL/GenBank/DDBJ whole genome shotgun (WGS) entry which is preliminary data.</text>
</comment>
<dbReference type="PANTHER" id="PTHR12748:SF0">
    <property type="entry name" value="ORIGIN RECOGNITION COMPLEX SUBUNIT 3"/>
    <property type="match status" value="1"/>
</dbReference>
<feature type="domain" description="Origin recognition complex subunit 3 winged helix C-terminal" evidence="7">
    <location>
        <begin position="607"/>
        <end position="677"/>
    </location>
</feature>
<evidence type="ECO:0000313" key="8">
    <source>
        <dbReference type="EMBL" id="KAA6416127.1"/>
    </source>
</evidence>
<protein>
    <submittedName>
        <fullName evidence="8">Uncharacterized protein</fullName>
    </submittedName>
</protein>
<feature type="domain" description="Origin recognition complex subunit 3 N-terminal" evidence="6">
    <location>
        <begin position="23"/>
        <end position="364"/>
    </location>
</feature>
<organism evidence="8 9">
    <name type="scientific">Lasallia pustulata</name>
    <dbReference type="NCBI Taxonomy" id="136370"/>
    <lineage>
        <taxon>Eukaryota</taxon>
        <taxon>Fungi</taxon>
        <taxon>Dikarya</taxon>
        <taxon>Ascomycota</taxon>
        <taxon>Pezizomycotina</taxon>
        <taxon>Lecanoromycetes</taxon>
        <taxon>OSLEUM clade</taxon>
        <taxon>Umbilicariomycetidae</taxon>
        <taxon>Umbilicariales</taxon>
        <taxon>Umbilicariaceae</taxon>
        <taxon>Lasallia</taxon>
    </lineage>
</organism>
<dbReference type="Pfam" id="PF18137">
    <property type="entry name" value="WHD_ORC"/>
    <property type="match status" value="1"/>
</dbReference>
<name>A0A5M8Q428_9LECA</name>
<dbReference type="AlphaFoldDB" id="A0A5M8Q428"/>
<dbReference type="PANTHER" id="PTHR12748">
    <property type="entry name" value="ORIGIN RECOGNITION COMPLEX SUBUNIT 3"/>
    <property type="match status" value="1"/>
</dbReference>
<evidence type="ECO:0000259" key="7">
    <source>
        <dbReference type="Pfam" id="PF18137"/>
    </source>
</evidence>
<keyword evidence="3" id="KW-0235">DNA replication</keyword>
<evidence type="ECO:0000256" key="4">
    <source>
        <dbReference type="ARBA" id="ARBA00023125"/>
    </source>
</evidence>
<dbReference type="InterPro" id="IPR040855">
    <property type="entry name" value="ORC_WH_C"/>
</dbReference>
<evidence type="ECO:0000256" key="2">
    <source>
        <dbReference type="ARBA" id="ARBA00010977"/>
    </source>
</evidence>
<evidence type="ECO:0000256" key="1">
    <source>
        <dbReference type="ARBA" id="ARBA00004123"/>
    </source>
</evidence>
<dbReference type="GO" id="GO:0005656">
    <property type="term" value="C:nuclear pre-replicative complex"/>
    <property type="evidence" value="ECO:0007669"/>
    <property type="project" value="TreeGrafter"/>
</dbReference>
<dbReference type="InterPro" id="IPR020795">
    <property type="entry name" value="ORC3"/>
</dbReference>
<proteinExistence type="inferred from homology"/>
<dbReference type="EMBL" id="VXIT01000001">
    <property type="protein sequence ID" value="KAA6416127.1"/>
    <property type="molecule type" value="Genomic_DNA"/>
</dbReference>
<comment type="subcellular location">
    <subcellularLocation>
        <location evidence="1">Nucleus</location>
    </subcellularLocation>
</comment>
<keyword evidence="5" id="KW-0539">Nucleus</keyword>
<dbReference type="Pfam" id="PF07034">
    <property type="entry name" value="ORC3_N"/>
    <property type="match status" value="1"/>
</dbReference>
<evidence type="ECO:0000256" key="3">
    <source>
        <dbReference type="ARBA" id="ARBA00022705"/>
    </source>
</evidence>
<reference evidence="8 9" key="1">
    <citation type="submission" date="2019-09" db="EMBL/GenBank/DDBJ databases">
        <title>The hologenome of the rock-dwelling lichen Lasallia pustulata.</title>
        <authorList>
            <person name="Greshake Tzovaras B."/>
            <person name="Segers F."/>
            <person name="Bicker A."/>
            <person name="Dal Grande F."/>
            <person name="Otte J."/>
            <person name="Hankeln T."/>
            <person name="Schmitt I."/>
            <person name="Ebersberger I."/>
        </authorList>
    </citation>
    <scope>NUCLEOTIDE SEQUENCE [LARGE SCALE GENOMIC DNA]</scope>
    <source>
        <strain evidence="8">A1-1</strain>
    </source>
</reference>
<comment type="similarity">
    <text evidence="2">Belongs to the ORC3 family.</text>
</comment>
<dbReference type="GO" id="GO:0006270">
    <property type="term" value="P:DNA replication initiation"/>
    <property type="evidence" value="ECO:0007669"/>
    <property type="project" value="TreeGrafter"/>
</dbReference>
<dbReference type="GO" id="GO:0031261">
    <property type="term" value="C:DNA replication preinitiation complex"/>
    <property type="evidence" value="ECO:0007669"/>
    <property type="project" value="TreeGrafter"/>
</dbReference>
<keyword evidence="4" id="KW-0238">DNA-binding</keyword>
<evidence type="ECO:0000256" key="5">
    <source>
        <dbReference type="ARBA" id="ARBA00023242"/>
    </source>
</evidence>
<dbReference type="InterPro" id="IPR045667">
    <property type="entry name" value="ORC3_N"/>
</dbReference>
<evidence type="ECO:0000259" key="6">
    <source>
        <dbReference type="Pfam" id="PF07034"/>
    </source>
</evidence>
<dbReference type="CDD" id="cd20704">
    <property type="entry name" value="Orc3"/>
    <property type="match status" value="1"/>
</dbReference>
<dbReference type="OrthoDB" id="10265211at2759"/>
<sequence>MAASGETTDLRSLETDCHRDPEHKGCYFFAPLDTPVTRPTKRRKILKAPQKPPPSKTLSFVPLLEGLEKPEFVKARNDAFDAQWGKQQELVESLLENAYTNTLNEVANFVNSVDFESYDGRIPTGFIVAGPSIAVHHELFDAISRRISNEDAATVIVVNSAQANNLKTLLKHINQHASVQPTDGSDSGVSEDRHQASACPSWEKKWLTPLQGSRLLNYDLQILDQQIKSRGISRVVLSFPDSEALEGGLLADLIAVFSSWRDRIPFVLLFGVATSVDLFQDKLPKTASRSLRGVKFDVAQAEDTLQLVFKSAMLNVHKALWLGPELSRLLLERQRDHLQSPRSLIRALQYAFMSHFFANPLSYLLPHCGSKDSLQREHYEAIRNLPSFRRFADDLLESKGFESVRRLLDDDSFLHDLVVQRLNQGQEALRNLVNGLEIIDTIQACIPSRTPIPWSELYTKAMSGELSSSTILKDILLSVKKMPSDDLSAMLDKLSGFPSLSISKSRQDLGKLIGQSKNGAVPLRSEHDIRHESLRTTIVAQKVELSKQKSNLSKQDTAYSGIVNHVAAILRESFSSSLINPQELLLHESFIYDLKSPYRDVFTPKPRFAIERALSCPHDYLGCSCCDASNNGLSSTQPPTAILYQLYLESGALINIFDLWSAFQTIVSGDAQGSDEQLALAQFYRALTELRQLNEIQSPPAFIVWTKQMEAFPHQKWSIRISWPGSPFDLTRPIPS</sequence>
<dbReference type="GO" id="GO:0003688">
    <property type="term" value="F:DNA replication origin binding"/>
    <property type="evidence" value="ECO:0007669"/>
    <property type="project" value="TreeGrafter"/>
</dbReference>
<gene>
    <name evidence="8" type="ORF">FRX48_00846</name>
</gene>
<accession>A0A5M8Q428</accession>
<evidence type="ECO:0000313" key="9">
    <source>
        <dbReference type="Proteomes" id="UP000324767"/>
    </source>
</evidence>